<dbReference type="Pfam" id="PF20775">
    <property type="entry name" value="Tag1_N"/>
    <property type="match status" value="1"/>
</dbReference>
<keyword evidence="2" id="KW-0812">Transmembrane</keyword>
<feature type="domain" description="Tag1 N-terminal" evidence="3">
    <location>
        <begin position="64"/>
        <end position="232"/>
    </location>
</feature>
<dbReference type="OrthoDB" id="5596576at2759"/>
<dbReference type="InterPro" id="IPR055010">
    <property type="entry name" value="Tag1_M"/>
</dbReference>
<comment type="caution">
    <text evidence="6">The sequence shown here is derived from an EMBL/GenBank/DDBJ whole genome shotgun (WGS) entry which is preliminary data.</text>
</comment>
<dbReference type="InterPro" id="IPR055012">
    <property type="entry name" value="Tag1_N"/>
</dbReference>
<gene>
    <name evidence="6" type="ORF">ZYGR_0AM00150</name>
</gene>
<evidence type="ECO:0000259" key="3">
    <source>
        <dbReference type="Pfam" id="PF20775"/>
    </source>
</evidence>
<name>A0A1Q3AFH8_ZYGRO</name>
<sequence>MVDNLGMEPDIETQPLLGSSPSREAVQRDRNTSRRYYTLGVLSIFILLILGVFLWKPILSSQDVVGNAVQVSNVQISKVHLDGWNSEGNQLQLTTNLDFWVNYEDWMAGNKSQMSPWQKGLSRFASEKLVRTACFTLNNVTNYDQNGTVAYVAVKEPICIDLRQGHVTPLQLTVLVEPRIKNIVKVIKKLALHQYDDLQLSSKVDVTFGKRVSILRIPLGRIKNLNINWNQMQSYLRSATELLDSLLAMAKGFSIQDFIMKDSESGFSFDLIPDPLSIPKSFDWFEWPVDFQIPQISWQVKLPDCSGECTIEIPSLTCLNDAVMVEDPLKLSAFIDVEGPLPENFLTQVCWSDEENAVTPITNFLNTMLNASQMVNILIKGHPIPTSHDNDDNFFIPAETLKILLEEMSFFPLAANLTLDSKDSLREVTIDGLRIKWTAGGHRLVVAGKIVAFVALPFYKTNGQHLTVDHIKGTTKLFHDGIQFLAVPMRVWTPSSSKILHDEKNQTVLKLLLDIHDDEVQVTNSMELTRVFNEIFVRGYAEVQVSAKLDLLVTTPLGELVLLGLKGQGKAIVRS</sequence>
<feature type="domain" description="Tag1 C-terminal" evidence="4">
    <location>
        <begin position="464"/>
        <end position="574"/>
    </location>
</feature>
<dbReference type="InterPro" id="IPR055011">
    <property type="entry name" value="Tag1_C"/>
</dbReference>
<dbReference type="InterPro" id="IPR046368">
    <property type="entry name" value="Tag1"/>
</dbReference>
<proteinExistence type="predicted"/>
<evidence type="ECO:0000259" key="5">
    <source>
        <dbReference type="Pfam" id="PF22787"/>
    </source>
</evidence>
<feature type="region of interest" description="Disordered" evidence="1">
    <location>
        <begin position="1"/>
        <end position="27"/>
    </location>
</feature>
<protein>
    <submittedName>
        <fullName evidence="6">Uncharacterized protein</fullName>
    </submittedName>
</protein>
<dbReference type="Proteomes" id="UP000187013">
    <property type="component" value="Unassembled WGS sequence"/>
</dbReference>
<dbReference type="AlphaFoldDB" id="A0A1Q3AFH8"/>
<evidence type="ECO:0000259" key="4">
    <source>
        <dbReference type="Pfam" id="PF22786"/>
    </source>
</evidence>
<dbReference type="Pfam" id="PF22786">
    <property type="entry name" value="Tag1_C"/>
    <property type="match status" value="1"/>
</dbReference>
<dbReference type="EMBL" id="BDGX01000039">
    <property type="protein sequence ID" value="GAV54477.1"/>
    <property type="molecule type" value="Genomic_DNA"/>
</dbReference>
<evidence type="ECO:0000313" key="6">
    <source>
        <dbReference type="EMBL" id="GAV54477.1"/>
    </source>
</evidence>
<dbReference type="PANTHER" id="PTHR35895">
    <property type="entry name" value="CHROMOSOME 16, WHOLE GENOME SHOTGUN SEQUENCE"/>
    <property type="match status" value="1"/>
</dbReference>
<dbReference type="PANTHER" id="PTHR35895:SF3">
    <property type="entry name" value="PRE-RRNA PROCESSING PROTEIN"/>
    <property type="match status" value="1"/>
</dbReference>
<organism evidence="6 7">
    <name type="scientific">Zygosaccharomyces rouxii</name>
    <dbReference type="NCBI Taxonomy" id="4956"/>
    <lineage>
        <taxon>Eukaryota</taxon>
        <taxon>Fungi</taxon>
        <taxon>Dikarya</taxon>
        <taxon>Ascomycota</taxon>
        <taxon>Saccharomycotina</taxon>
        <taxon>Saccharomycetes</taxon>
        <taxon>Saccharomycetales</taxon>
        <taxon>Saccharomycetaceae</taxon>
        <taxon>Zygosaccharomyces</taxon>
    </lineage>
</organism>
<keyword evidence="2" id="KW-0472">Membrane</keyword>
<feature type="domain" description="Tag1 middle barrel-like" evidence="5">
    <location>
        <begin position="253"/>
        <end position="413"/>
    </location>
</feature>
<feature type="transmembrane region" description="Helical" evidence="2">
    <location>
        <begin position="36"/>
        <end position="55"/>
    </location>
</feature>
<dbReference type="GO" id="GO:0000329">
    <property type="term" value="C:fungal-type vacuole membrane"/>
    <property type="evidence" value="ECO:0007669"/>
    <property type="project" value="InterPro"/>
</dbReference>
<accession>A0A1Q3AFH8</accession>
<evidence type="ECO:0000256" key="2">
    <source>
        <dbReference type="SAM" id="Phobius"/>
    </source>
</evidence>
<evidence type="ECO:0000256" key="1">
    <source>
        <dbReference type="SAM" id="MobiDB-lite"/>
    </source>
</evidence>
<keyword evidence="2" id="KW-1133">Transmembrane helix</keyword>
<evidence type="ECO:0000313" key="7">
    <source>
        <dbReference type="Proteomes" id="UP000187013"/>
    </source>
</evidence>
<reference evidence="6 7" key="1">
    <citation type="submission" date="2016-08" db="EMBL/GenBank/DDBJ databases">
        <title>Draft genome sequence of allopolyploid Zygosaccharomyces rouxii.</title>
        <authorList>
            <person name="Watanabe J."/>
            <person name="Uehara K."/>
            <person name="Mogi Y."/>
            <person name="Tsukioka Y."/>
        </authorList>
    </citation>
    <scope>NUCLEOTIDE SEQUENCE [LARGE SCALE GENOMIC DNA]</scope>
    <source>
        <strain evidence="6 7">NBRC 110957</strain>
    </source>
</reference>
<dbReference type="Pfam" id="PF22787">
    <property type="entry name" value="Tag1_M"/>
    <property type="match status" value="1"/>
</dbReference>